<evidence type="ECO:0000313" key="2">
    <source>
        <dbReference type="Proteomes" id="UP001154282"/>
    </source>
</evidence>
<proteinExistence type="predicted"/>
<accession>A0AAV0R0F7</accession>
<comment type="caution">
    <text evidence="1">The sequence shown here is derived from an EMBL/GenBank/DDBJ whole genome shotgun (WGS) entry which is preliminary data.</text>
</comment>
<sequence>MIGGNISVAVDILETRTKATPVLPPTRSVDGDGRGEGYFCVVVAGLGIGCEEEGEERGKGKCRRGG</sequence>
<dbReference type="AlphaFoldDB" id="A0AAV0R0F7"/>
<organism evidence="1 2">
    <name type="scientific">Linum tenue</name>
    <dbReference type="NCBI Taxonomy" id="586396"/>
    <lineage>
        <taxon>Eukaryota</taxon>
        <taxon>Viridiplantae</taxon>
        <taxon>Streptophyta</taxon>
        <taxon>Embryophyta</taxon>
        <taxon>Tracheophyta</taxon>
        <taxon>Spermatophyta</taxon>
        <taxon>Magnoliopsida</taxon>
        <taxon>eudicotyledons</taxon>
        <taxon>Gunneridae</taxon>
        <taxon>Pentapetalae</taxon>
        <taxon>rosids</taxon>
        <taxon>fabids</taxon>
        <taxon>Malpighiales</taxon>
        <taxon>Linaceae</taxon>
        <taxon>Linum</taxon>
    </lineage>
</organism>
<dbReference type="Proteomes" id="UP001154282">
    <property type="component" value="Unassembled WGS sequence"/>
</dbReference>
<name>A0AAV0R0F7_9ROSI</name>
<reference evidence="1" key="1">
    <citation type="submission" date="2022-08" db="EMBL/GenBank/DDBJ databases">
        <authorList>
            <person name="Gutierrez-Valencia J."/>
        </authorList>
    </citation>
    <scope>NUCLEOTIDE SEQUENCE</scope>
</reference>
<protein>
    <submittedName>
        <fullName evidence="1">Uncharacterized protein</fullName>
    </submittedName>
</protein>
<evidence type="ECO:0000313" key="1">
    <source>
        <dbReference type="EMBL" id="CAI0550751.1"/>
    </source>
</evidence>
<gene>
    <name evidence="1" type="ORF">LITE_LOCUS45663</name>
</gene>
<dbReference type="EMBL" id="CAMGYJ010000010">
    <property type="protein sequence ID" value="CAI0550751.1"/>
    <property type="molecule type" value="Genomic_DNA"/>
</dbReference>
<keyword evidence="2" id="KW-1185">Reference proteome</keyword>